<gene>
    <name evidence="9" type="primary">rpoE</name>
    <name evidence="9" type="ORF">FYJ84_12945</name>
</gene>
<accession>A0A6I2UJX2</accession>
<dbReference type="InterPro" id="IPR029757">
    <property type="entry name" value="RpoE"/>
</dbReference>
<evidence type="ECO:0000256" key="5">
    <source>
        <dbReference type="ARBA" id="ARBA00023163"/>
    </source>
</evidence>
<dbReference type="GeneID" id="96779833"/>
<evidence type="ECO:0000313" key="10">
    <source>
        <dbReference type="Proteomes" id="UP000433181"/>
    </source>
</evidence>
<keyword evidence="5" id="KW-0804">Transcription</keyword>
<comment type="similarity">
    <text evidence="1">Belongs to the RpoE family.</text>
</comment>
<keyword evidence="2 9" id="KW-0240">DNA-directed RNA polymerase</keyword>
<evidence type="ECO:0000259" key="8">
    <source>
        <dbReference type="PROSITE" id="PS51913"/>
    </source>
</evidence>
<organism evidence="9 10">
    <name type="scientific">Anaerovibrio slackiae</name>
    <dbReference type="NCBI Taxonomy" id="2652309"/>
    <lineage>
        <taxon>Bacteria</taxon>
        <taxon>Bacillati</taxon>
        <taxon>Bacillota</taxon>
        <taxon>Negativicutes</taxon>
        <taxon>Selenomonadales</taxon>
        <taxon>Selenomonadaceae</taxon>
        <taxon>Anaerovibrio</taxon>
    </lineage>
</organism>
<dbReference type="EMBL" id="VUNR01000038">
    <property type="protein sequence ID" value="MSU09880.1"/>
    <property type="molecule type" value="Genomic_DNA"/>
</dbReference>
<protein>
    <recommendedName>
        <fullName evidence="6">RNAP delta factor</fullName>
    </recommendedName>
</protein>
<dbReference type="NCBIfam" id="TIGR04567">
    <property type="entry name" value="RNAP_delt_lowGC"/>
    <property type="match status" value="1"/>
</dbReference>
<dbReference type="GO" id="GO:0016779">
    <property type="term" value="F:nucleotidyltransferase activity"/>
    <property type="evidence" value="ECO:0007669"/>
    <property type="project" value="UniProtKB-KW"/>
</dbReference>
<dbReference type="GO" id="GO:0006355">
    <property type="term" value="P:regulation of DNA-templated transcription"/>
    <property type="evidence" value="ECO:0007669"/>
    <property type="project" value="InterPro"/>
</dbReference>
<dbReference type="InterPro" id="IPR038087">
    <property type="entry name" value="RNAP_delta_N_dom_sf"/>
</dbReference>
<keyword evidence="10" id="KW-1185">Reference proteome</keyword>
<evidence type="ECO:0000256" key="1">
    <source>
        <dbReference type="ARBA" id="ARBA00009828"/>
    </source>
</evidence>
<dbReference type="AlphaFoldDB" id="A0A6I2UJX2"/>
<dbReference type="Proteomes" id="UP000433181">
    <property type="component" value="Unassembled WGS sequence"/>
</dbReference>
<comment type="caution">
    <text evidence="9">The sequence shown here is derived from an EMBL/GenBank/DDBJ whole genome shotgun (WGS) entry which is preliminary data.</text>
</comment>
<reference evidence="9 10" key="1">
    <citation type="submission" date="2019-08" db="EMBL/GenBank/DDBJ databases">
        <title>In-depth cultivation of the pig gut microbiome towards novel bacterial diversity and tailored functional studies.</title>
        <authorList>
            <person name="Wylensek D."/>
            <person name="Hitch T.C.A."/>
            <person name="Clavel T."/>
        </authorList>
    </citation>
    <scope>NUCLEOTIDE SEQUENCE [LARGE SCALE GENOMIC DNA]</scope>
    <source>
        <strain evidence="9 10">WCA-693-APC-5D-A</strain>
    </source>
</reference>
<proteinExistence type="inferred from homology"/>
<dbReference type="Gene3D" id="1.10.10.1250">
    <property type="entry name" value="RNA polymerase, subunit delta, N-terminal domain"/>
    <property type="match status" value="1"/>
</dbReference>
<evidence type="ECO:0000256" key="3">
    <source>
        <dbReference type="ARBA" id="ARBA00022679"/>
    </source>
</evidence>
<name>A0A6I2UJX2_9FIRM</name>
<evidence type="ECO:0000256" key="4">
    <source>
        <dbReference type="ARBA" id="ARBA00022695"/>
    </source>
</evidence>
<dbReference type="Pfam" id="PF05066">
    <property type="entry name" value="HARE-HTH"/>
    <property type="match status" value="1"/>
</dbReference>
<keyword evidence="3 9" id="KW-0808">Transferase</keyword>
<keyword evidence="4 9" id="KW-0548">Nucleotidyltransferase</keyword>
<feature type="domain" description="HTH HARE-type" evidence="8">
    <location>
        <begin position="6"/>
        <end position="73"/>
    </location>
</feature>
<evidence type="ECO:0000256" key="2">
    <source>
        <dbReference type="ARBA" id="ARBA00022478"/>
    </source>
</evidence>
<evidence type="ECO:0000256" key="6">
    <source>
        <dbReference type="ARBA" id="ARBA00031937"/>
    </source>
</evidence>
<dbReference type="GO" id="GO:0000428">
    <property type="term" value="C:DNA-directed RNA polymerase complex"/>
    <property type="evidence" value="ECO:0007669"/>
    <property type="project" value="UniProtKB-KW"/>
</dbReference>
<dbReference type="RefSeq" id="WP_277006499.1">
    <property type="nucleotide sequence ID" value="NZ_JAQXJM010000014.1"/>
</dbReference>
<dbReference type="InterPro" id="IPR007759">
    <property type="entry name" value="Asxl_HARE-HTH"/>
</dbReference>
<feature type="region of interest" description="Disordered" evidence="7">
    <location>
        <begin position="71"/>
        <end position="111"/>
    </location>
</feature>
<dbReference type="GO" id="GO:0006351">
    <property type="term" value="P:DNA-templated transcription"/>
    <property type="evidence" value="ECO:0007669"/>
    <property type="project" value="InterPro"/>
</dbReference>
<evidence type="ECO:0000313" key="9">
    <source>
        <dbReference type="EMBL" id="MSU09880.1"/>
    </source>
</evidence>
<sequence length="111" mass="12858">MDFLKSSDVEVAAYVLHESKVPMYYKDLIMEVLEKRQKNVQALAEAISEVYTQINMDSRFHYAGDGRWGLTEWNPPETKRSSRGARSATTNRAKTARQREEKLFEGIQEDN</sequence>
<dbReference type="PROSITE" id="PS51913">
    <property type="entry name" value="HTH_HARE"/>
    <property type="match status" value="1"/>
</dbReference>
<evidence type="ECO:0000256" key="7">
    <source>
        <dbReference type="SAM" id="MobiDB-lite"/>
    </source>
</evidence>